<evidence type="ECO:0000313" key="4">
    <source>
        <dbReference type="EMBL" id="KAB0667525.1"/>
    </source>
</evidence>
<dbReference type="InterPro" id="IPR029052">
    <property type="entry name" value="Metallo-depent_PP-like"/>
</dbReference>
<dbReference type="SMART" id="SM00854">
    <property type="entry name" value="PGA_cap"/>
    <property type="match status" value="1"/>
</dbReference>
<dbReference type="CDD" id="cd07381">
    <property type="entry name" value="MPP_CapA"/>
    <property type="match status" value="1"/>
</dbReference>
<keyword evidence="2" id="KW-0732">Signal</keyword>
<feature type="signal peptide" evidence="2">
    <location>
        <begin position="1"/>
        <end position="24"/>
    </location>
</feature>
<dbReference type="AlphaFoldDB" id="A0A7J4ZWN5"/>
<reference evidence="4 5" key="1">
    <citation type="submission" date="2019-09" db="EMBL/GenBank/DDBJ databases">
        <title>Geobacter sp. Red96, a novel strain isolated from paddy soil.</title>
        <authorList>
            <person name="Xu Z."/>
            <person name="Masuda Y."/>
            <person name="Itoh H."/>
            <person name="Senoo K."/>
        </authorList>
    </citation>
    <scope>NUCLEOTIDE SEQUENCE [LARGE SCALE GENOMIC DNA]</scope>
    <source>
        <strain evidence="4 5">Red96</strain>
    </source>
</reference>
<name>A0A7J4ZWN5_9BACT</name>
<comment type="similarity">
    <text evidence="1">Belongs to the CapA family.</text>
</comment>
<feature type="domain" description="Capsule synthesis protein CapA" evidence="3">
    <location>
        <begin position="28"/>
        <end position="266"/>
    </location>
</feature>
<dbReference type="InterPro" id="IPR052169">
    <property type="entry name" value="CW_Biosynth-Accessory"/>
</dbReference>
<evidence type="ECO:0000313" key="5">
    <source>
        <dbReference type="Proteomes" id="UP000420562"/>
    </source>
</evidence>
<feature type="chain" id="PRO_5029891494" evidence="2">
    <location>
        <begin position="25"/>
        <end position="341"/>
    </location>
</feature>
<accession>A0A7J4ZWN5</accession>
<dbReference type="EMBL" id="VZQZ01000001">
    <property type="protein sequence ID" value="KAB0667525.1"/>
    <property type="molecule type" value="Genomic_DNA"/>
</dbReference>
<dbReference type="RefSeq" id="WP_151126797.1">
    <property type="nucleotide sequence ID" value="NZ_VZQZ01000001.1"/>
</dbReference>
<dbReference type="Gene3D" id="3.60.21.10">
    <property type="match status" value="1"/>
</dbReference>
<organism evidence="4 5">
    <name type="scientific">Oryzomonas japonica</name>
    <dbReference type="NCBI Taxonomy" id="2603858"/>
    <lineage>
        <taxon>Bacteria</taxon>
        <taxon>Pseudomonadati</taxon>
        <taxon>Thermodesulfobacteriota</taxon>
        <taxon>Desulfuromonadia</taxon>
        <taxon>Geobacterales</taxon>
        <taxon>Geobacteraceae</taxon>
        <taxon>Oryzomonas</taxon>
    </lineage>
</organism>
<sequence>MKRLPSLAIPIIVLLLATPLWAHAQEIVIGAVGDIMLAGRWAPFLKSKGYDHPFGGVTEALAMSDINLANLESPIANRGREFTAKKFRFRAEPEVAKAVRKAGFNLVTLANNHSMDFGAEALTETMANLETAGITWIGAGENLTEARKMAIFTVKGKKIAFLGYSLTQPVEFFAARQRPGTAPGYDTIFTPDIVRARKEADYVIVSFHWGKEGHTMPTPLQRSIAHKAIDAGADVIIGHHPHVLQGIERYGKGIVFYSLGNFTFASKSAAADQSVIIRLRLDDTRREAEILPLDVLNRRVGFQPRLLSGKPAAGVIERLNSLSKALTTEIKSHDNSYFVSF</sequence>
<keyword evidence="5" id="KW-1185">Reference proteome</keyword>
<gene>
    <name evidence="4" type="ORF">F6V25_02160</name>
</gene>
<dbReference type="PANTHER" id="PTHR33393">
    <property type="entry name" value="POLYGLUTAMINE SYNTHESIS ACCESSORY PROTEIN RV0574C-RELATED"/>
    <property type="match status" value="1"/>
</dbReference>
<comment type="caution">
    <text evidence="4">The sequence shown here is derived from an EMBL/GenBank/DDBJ whole genome shotgun (WGS) entry which is preliminary data.</text>
</comment>
<dbReference type="Pfam" id="PF09587">
    <property type="entry name" value="PGA_cap"/>
    <property type="match status" value="1"/>
</dbReference>
<dbReference type="InterPro" id="IPR019079">
    <property type="entry name" value="Capsule_synth_CapA"/>
</dbReference>
<protein>
    <submittedName>
        <fullName evidence="4">CapA family protein</fullName>
    </submittedName>
</protein>
<evidence type="ECO:0000256" key="2">
    <source>
        <dbReference type="SAM" id="SignalP"/>
    </source>
</evidence>
<evidence type="ECO:0000256" key="1">
    <source>
        <dbReference type="ARBA" id="ARBA00005662"/>
    </source>
</evidence>
<proteinExistence type="inferred from homology"/>
<dbReference type="Proteomes" id="UP000420562">
    <property type="component" value="Unassembled WGS sequence"/>
</dbReference>
<dbReference type="SUPFAM" id="SSF56300">
    <property type="entry name" value="Metallo-dependent phosphatases"/>
    <property type="match status" value="1"/>
</dbReference>
<dbReference type="PANTHER" id="PTHR33393:SF13">
    <property type="entry name" value="PGA BIOSYNTHESIS PROTEIN CAPA"/>
    <property type="match status" value="1"/>
</dbReference>
<evidence type="ECO:0000259" key="3">
    <source>
        <dbReference type="SMART" id="SM00854"/>
    </source>
</evidence>